<accession>A0A6V8HAE2</accession>
<name>A0A6V8HAE2_TALPI</name>
<dbReference type="AlphaFoldDB" id="A0A6V8HAE2"/>
<sequence length="124" mass="14622">MGSLISVPEEQQPSHRKKRQRSPEVDDDDDDAANNAPKKQRVEEPRSSNYDDLICDLACAHDRMQKQYIIKEKEYYWLRARTAHLEETAEEHEALMNKFEELDELSDRMFVAIECLKVLLKKTK</sequence>
<feature type="region of interest" description="Disordered" evidence="1">
    <location>
        <begin position="1"/>
        <end position="48"/>
    </location>
</feature>
<dbReference type="Proteomes" id="UP000053095">
    <property type="component" value="Unassembled WGS sequence"/>
</dbReference>
<evidence type="ECO:0000313" key="3">
    <source>
        <dbReference type="Proteomes" id="UP000053095"/>
    </source>
</evidence>
<reference evidence="3" key="1">
    <citation type="journal article" date="2015" name="Genome Announc.">
        <title>Draft genome sequence of Talaromyces cellulolyticus strain Y-94, a source of lignocellulosic biomass-degrading enzymes.</title>
        <authorList>
            <person name="Fujii T."/>
            <person name="Koike H."/>
            <person name="Sawayama S."/>
            <person name="Yano S."/>
            <person name="Inoue H."/>
        </authorList>
    </citation>
    <scope>NUCLEOTIDE SEQUENCE [LARGE SCALE GENOMIC DNA]</scope>
    <source>
        <strain evidence="3">Y-94</strain>
    </source>
</reference>
<evidence type="ECO:0000256" key="1">
    <source>
        <dbReference type="SAM" id="MobiDB-lite"/>
    </source>
</evidence>
<gene>
    <name evidence="2" type="ORF">TCE0_033r09089</name>
</gene>
<keyword evidence="3" id="KW-1185">Reference proteome</keyword>
<organism evidence="2 3">
    <name type="scientific">Talaromyces pinophilus</name>
    <name type="common">Penicillium pinophilum</name>
    <dbReference type="NCBI Taxonomy" id="128442"/>
    <lineage>
        <taxon>Eukaryota</taxon>
        <taxon>Fungi</taxon>
        <taxon>Dikarya</taxon>
        <taxon>Ascomycota</taxon>
        <taxon>Pezizomycotina</taxon>
        <taxon>Eurotiomycetes</taxon>
        <taxon>Eurotiomycetidae</taxon>
        <taxon>Eurotiales</taxon>
        <taxon>Trichocomaceae</taxon>
        <taxon>Talaromyces</taxon>
        <taxon>Talaromyces sect. Talaromyces</taxon>
    </lineage>
</organism>
<comment type="caution">
    <text evidence="2">The sequence shown here is derived from an EMBL/GenBank/DDBJ whole genome shotgun (WGS) entry which is preliminary data.</text>
</comment>
<dbReference type="EMBL" id="DF933829">
    <property type="protein sequence ID" value="GAM38400.1"/>
    <property type="molecule type" value="Genomic_DNA"/>
</dbReference>
<evidence type="ECO:0000313" key="2">
    <source>
        <dbReference type="EMBL" id="GAM38400.1"/>
    </source>
</evidence>
<protein>
    <submittedName>
        <fullName evidence="2">Uncharacterized protein</fullName>
    </submittedName>
</protein>
<proteinExistence type="predicted"/>